<dbReference type="GO" id="GO:0015254">
    <property type="term" value="F:glycerol channel activity"/>
    <property type="evidence" value="ECO:0007669"/>
    <property type="project" value="TreeGrafter"/>
</dbReference>
<dbReference type="AlphaFoldDB" id="A0A2A2KCH1"/>
<gene>
    <name evidence="9" type="ORF">WR25_03609</name>
</gene>
<keyword evidence="5 8" id="KW-1133">Transmembrane helix</keyword>
<feature type="transmembrane region" description="Helical" evidence="8">
    <location>
        <begin position="538"/>
        <end position="564"/>
    </location>
</feature>
<comment type="similarity">
    <text evidence="2">Belongs to the MIP/aquaporin (TC 1.A.8) family.</text>
</comment>
<dbReference type="InterPro" id="IPR023271">
    <property type="entry name" value="Aquaporin-like"/>
</dbReference>
<feature type="transmembrane region" description="Helical" evidence="8">
    <location>
        <begin position="456"/>
        <end position="478"/>
    </location>
</feature>
<feature type="transmembrane region" description="Helical" evidence="8">
    <location>
        <begin position="410"/>
        <end position="432"/>
    </location>
</feature>
<evidence type="ECO:0000256" key="2">
    <source>
        <dbReference type="ARBA" id="ARBA00006175"/>
    </source>
</evidence>
<name>A0A2A2KCH1_9BILA</name>
<dbReference type="Gene3D" id="3.40.50.1240">
    <property type="entry name" value="Phosphoglycerate mutase-like"/>
    <property type="match status" value="1"/>
</dbReference>
<keyword evidence="6 8" id="KW-0472">Membrane</keyword>
<dbReference type="GO" id="GO:0016791">
    <property type="term" value="F:phosphatase activity"/>
    <property type="evidence" value="ECO:0007669"/>
    <property type="project" value="UniProtKB-ARBA"/>
</dbReference>
<dbReference type="PRINTS" id="PR00783">
    <property type="entry name" value="MINTRINSICP"/>
</dbReference>
<evidence type="ECO:0000313" key="9">
    <source>
        <dbReference type="EMBL" id="PAV71645.1"/>
    </source>
</evidence>
<dbReference type="InterPro" id="IPR029033">
    <property type="entry name" value="His_PPase_superfam"/>
</dbReference>
<dbReference type="InterPro" id="IPR050363">
    <property type="entry name" value="MIP/Aquaporin"/>
</dbReference>
<dbReference type="STRING" id="2018661.A0A2A2KCH1"/>
<evidence type="ECO:0000256" key="1">
    <source>
        <dbReference type="ARBA" id="ARBA00004141"/>
    </source>
</evidence>
<evidence type="ECO:0000256" key="5">
    <source>
        <dbReference type="ARBA" id="ARBA00022989"/>
    </source>
</evidence>
<dbReference type="PANTHER" id="PTHR43829:SF5">
    <property type="entry name" value="AQUAPORIN-9"/>
    <property type="match status" value="1"/>
</dbReference>
<comment type="caution">
    <text evidence="9">The sequence shown here is derived from an EMBL/GenBank/DDBJ whole genome shotgun (WGS) entry which is preliminary data.</text>
</comment>
<evidence type="ECO:0000256" key="8">
    <source>
        <dbReference type="SAM" id="Phobius"/>
    </source>
</evidence>
<dbReference type="EMBL" id="LIAE01008959">
    <property type="protein sequence ID" value="PAV71645.1"/>
    <property type="molecule type" value="Genomic_DNA"/>
</dbReference>
<dbReference type="SUPFAM" id="SSF81338">
    <property type="entry name" value="Aquaporin-like"/>
    <property type="match status" value="1"/>
</dbReference>
<feature type="transmembrane region" description="Helical" evidence="8">
    <location>
        <begin position="334"/>
        <end position="357"/>
    </location>
</feature>
<protein>
    <submittedName>
        <fullName evidence="9">Uncharacterized protein</fullName>
    </submittedName>
</protein>
<evidence type="ECO:0000256" key="6">
    <source>
        <dbReference type="ARBA" id="ARBA00023136"/>
    </source>
</evidence>
<dbReference type="Proteomes" id="UP000218231">
    <property type="component" value="Unassembled WGS sequence"/>
</dbReference>
<evidence type="ECO:0000256" key="7">
    <source>
        <dbReference type="ARBA" id="ARBA00045280"/>
    </source>
</evidence>
<organism evidence="9 10">
    <name type="scientific">Diploscapter pachys</name>
    <dbReference type="NCBI Taxonomy" id="2018661"/>
    <lineage>
        <taxon>Eukaryota</taxon>
        <taxon>Metazoa</taxon>
        <taxon>Ecdysozoa</taxon>
        <taxon>Nematoda</taxon>
        <taxon>Chromadorea</taxon>
        <taxon>Rhabditida</taxon>
        <taxon>Rhabditina</taxon>
        <taxon>Rhabditomorpha</taxon>
        <taxon>Rhabditoidea</taxon>
        <taxon>Rhabditidae</taxon>
        <taxon>Diploscapter</taxon>
    </lineage>
</organism>
<keyword evidence="3" id="KW-0813">Transport</keyword>
<accession>A0A2A2KCH1</accession>
<dbReference type="InterPro" id="IPR000425">
    <property type="entry name" value="MIP"/>
</dbReference>
<dbReference type="Gene3D" id="1.20.1080.10">
    <property type="entry name" value="Glycerol uptake facilitator protein"/>
    <property type="match status" value="1"/>
</dbReference>
<keyword evidence="10" id="KW-1185">Reference proteome</keyword>
<evidence type="ECO:0000313" key="10">
    <source>
        <dbReference type="Proteomes" id="UP000218231"/>
    </source>
</evidence>
<proteinExistence type="inferred from homology"/>
<evidence type="ECO:0000256" key="4">
    <source>
        <dbReference type="ARBA" id="ARBA00022692"/>
    </source>
</evidence>
<comment type="function">
    <text evidence="7">Aquaglyceroporin that may modulate the water content and osmolytes during anhydrobiosis.</text>
</comment>
<evidence type="ECO:0000256" key="3">
    <source>
        <dbReference type="ARBA" id="ARBA00022448"/>
    </source>
</evidence>
<dbReference type="InterPro" id="IPR000560">
    <property type="entry name" value="His_Pase_clade-2"/>
</dbReference>
<dbReference type="GO" id="GO:0015250">
    <property type="term" value="F:water channel activity"/>
    <property type="evidence" value="ECO:0007669"/>
    <property type="project" value="TreeGrafter"/>
</dbReference>
<dbReference type="Pfam" id="PF00328">
    <property type="entry name" value="His_Phos_2"/>
    <property type="match status" value="1"/>
</dbReference>
<dbReference type="CDD" id="cd07061">
    <property type="entry name" value="HP_HAP_like"/>
    <property type="match status" value="1"/>
</dbReference>
<keyword evidence="4 8" id="KW-0812">Transmembrane</keyword>
<sequence length="588" mass="65901">MTQAITIGLTLKRRYIDTLKFMSPNYKRWDIYMQACGMPRCLQTASSLFAGFYSNSEGTYPKNTSVWPGNWSPVPIHSAPLTEDKLLQVDYSCPRDLEIYTERASNPKYLEWLLISHGVLLEKVYMNTGIKITDARGVLDFFDCIRLEHDSFNFTLPSWLNQKAFDEAMQVREMTFEYVCGGPGFGEPASHEMNRLRAGNLLKTWIGNMQLMMNSSNETYKVVAYGAHDTTIVPLLRIFDVKERLLGTGNPDFTSMVTLELWKKNDGSYVVKTFYYPNSKMGSINFTSMISGCPPVDECPFDIFVNRKMATGSQPLPERLRDRFRIKSTLYRNALAEFVGTALLLLIGLGLSAVHVLSREKINTHFQAQVGWGFAVAFPVYATYHISGGQLNPSLSAALFTLGKINIKEFIVYVTAQIAGGFVGTVGVYFLYLDQLKHFQPNERSVSGLVKHADCFIPFPAAHLVGTALLVFFIIAILDKRNRVPTGAHPLLFGFVVTMTAMAYGMNAGVPINPAKDIGPRILVGMLYGNQVFSYHSYYWLVTLFGSLLGGISGAWLFLFTLGIHVPEVPIVERELTDESKKLIPREA</sequence>
<feature type="transmembrane region" description="Helical" evidence="8">
    <location>
        <begin position="490"/>
        <end position="510"/>
    </location>
</feature>
<dbReference type="OrthoDB" id="3222at2759"/>
<comment type="subcellular location">
    <subcellularLocation>
        <location evidence="1">Membrane</location>
        <topology evidence="1">Multi-pass membrane protein</topology>
    </subcellularLocation>
</comment>
<dbReference type="Pfam" id="PF00230">
    <property type="entry name" value="MIP"/>
    <property type="match status" value="1"/>
</dbReference>
<reference evidence="9 10" key="1">
    <citation type="journal article" date="2017" name="Curr. Biol.">
        <title>Genome architecture and evolution of a unichromosomal asexual nematode.</title>
        <authorList>
            <person name="Fradin H."/>
            <person name="Zegar C."/>
            <person name="Gutwein M."/>
            <person name="Lucas J."/>
            <person name="Kovtun M."/>
            <person name="Corcoran D."/>
            <person name="Baugh L.R."/>
            <person name="Kiontke K."/>
            <person name="Gunsalus K."/>
            <person name="Fitch D.H."/>
            <person name="Piano F."/>
        </authorList>
    </citation>
    <scope>NUCLEOTIDE SEQUENCE [LARGE SCALE GENOMIC DNA]</scope>
    <source>
        <strain evidence="9">PF1309</strain>
    </source>
</reference>
<dbReference type="PANTHER" id="PTHR43829">
    <property type="entry name" value="AQUAPORIN OR AQUAGLYCEROPORIN RELATED"/>
    <property type="match status" value="1"/>
</dbReference>
<dbReference type="GO" id="GO:0016323">
    <property type="term" value="C:basolateral plasma membrane"/>
    <property type="evidence" value="ECO:0007669"/>
    <property type="project" value="TreeGrafter"/>
</dbReference>
<dbReference type="SUPFAM" id="SSF53254">
    <property type="entry name" value="Phosphoglycerate mutase-like"/>
    <property type="match status" value="1"/>
</dbReference>